<keyword evidence="3" id="KW-1185">Reference proteome</keyword>
<reference evidence="2 3" key="1">
    <citation type="submission" date="2019-05" db="EMBL/GenBank/DDBJ databases">
        <authorList>
            <consortium name="Science for Life Laboratories"/>
        </authorList>
    </citation>
    <scope>NUCLEOTIDE SEQUENCE [LARGE SCALE GENOMIC DNA]</scope>
    <source>
        <strain evidence="2">Soil9</strain>
    </source>
</reference>
<evidence type="ECO:0000256" key="1">
    <source>
        <dbReference type="SAM" id="MobiDB-lite"/>
    </source>
</evidence>
<dbReference type="PROSITE" id="PS51257">
    <property type="entry name" value="PROKAR_LIPOPROTEIN"/>
    <property type="match status" value="1"/>
</dbReference>
<evidence type="ECO:0000313" key="2">
    <source>
        <dbReference type="EMBL" id="VTS02115.1"/>
    </source>
</evidence>
<name>A0A6P2DIL3_9BACT</name>
<gene>
    <name evidence="2" type="ORF">SOIL9_76240</name>
</gene>
<dbReference type="KEGG" id="gms:SOIL9_76240"/>
<dbReference type="AlphaFoldDB" id="A0A6P2DIL3"/>
<organism evidence="2 3">
    <name type="scientific">Gemmata massiliana</name>
    <dbReference type="NCBI Taxonomy" id="1210884"/>
    <lineage>
        <taxon>Bacteria</taxon>
        <taxon>Pseudomonadati</taxon>
        <taxon>Planctomycetota</taxon>
        <taxon>Planctomycetia</taxon>
        <taxon>Gemmatales</taxon>
        <taxon>Gemmataceae</taxon>
        <taxon>Gemmata</taxon>
    </lineage>
</organism>
<dbReference type="Proteomes" id="UP000464178">
    <property type="component" value="Chromosome"/>
</dbReference>
<feature type="region of interest" description="Disordered" evidence="1">
    <location>
        <begin position="90"/>
        <end position="118"/>
    </location>
</feature>
<proteinExistence type="predicted"/>
<dbReference type="EMBL" id="LR593886">
    <property type="protein sequence ID" value="VTS02115.1"/>
    <property type="molecule type" value="Genomic_DNA"/>
</dbReference>
<feature type="compositionally biased region" description="Basic and acidic residues" evidence="1">
    <location>
        <begin position="90"/>
        <end position="106"/>
    </location>
</feature>
<protein>
    <submittedName>
        <fullName evidence="2">: DUF1375</fullName>
    </submittedName>
</protein>
<dbReference type="RefSeq" id="WP_162672649.1">
    <property type="nucleotide sequence ID" value="NZ_LR593886.1"/>
</dbReference>
<accession>A0A6P2DIL3</accession>
<evidence type="ECO:0000313" key="3">
    <source>
        <dbReference type="Proteomes" id="UP000464178"/>
    </source>
</evidence>
<sequence>MPRILAITVLAFVLTGCGTVENFTNGYKGQTKPYGGVQIAANRFNEDPIAVALMLPFWTTDLGLSAIGDTAALPVTASLAIVRGISDYYFPKDKKPASQNEPRADDPAPVTDKPPTAP</sequence>